<protein>
    <submittedName>
        <fullName evidence="1">Uncharacterized protein</fullName>
    </submittedName>
</protein>
<gene>
    <name evidence="1" type="ORF">GCM10009754_08820</name>
</gene>
<dbReference type="Pfam" id="PF13707">
    <property type="entry name" value="RloB"/>
    <property type="match status" value="1"/>
</dbReference>
<dbReference type="InterPro" id="IPR025591">
    <property type="entry name" value="RloB"/>
</dbReference>
<proteinExistence type="predicted"/>
<reference evidence="1 2" key="1">
    <citation type="journal article" date="2019" name="Int. J. Syst. Evol. Microbiol.">
        <title>The Global Catalogue of Microorganisms (GCM) 10K type strain sequencing project: providing services to taxonomists for standard genome sequencing and annotation.</title>
        <authorList>
            <consortium name="The Broad Institute Genomics Platform"/>
            <consortium name="The Broad Institute Genome Sequencing Center for Infectious Disease"/>
            <person name="Wu L."/>
            <person name="Ma J."/>
        </authorList>
    </citation>
    <scope>NUCLEOTIDE SEQUENCE [LARGE SCALE GENOMIC DNA]</scope>
    <source>
        <strain evidence="1 2">JCM 14545</strain>
    </source>
</reference>
<evidence type="ECO:0000313" key="1">
    <source>
        <dbReference type="EMBL" id="GAA1943647.1"/>
    </source>
</evidence>
<keyword evidence="2" id="KW-1185">Reference proteome</keyword>
<dbReference type="EMBL" id="BAAANN010000003">
    <property type="protein sequence ID" value="GAA1943647.1"/>
    <property type="molecule type" value="Genomic_DNA"/>
</dbReference>
<name>A0ABN2Q4H5_9PSEU</name>
<dbReference type="Proteomes" id="UP001501116">
    <property type="component" value="Unassembled WGS sequence"/>
</dbReference>
<evidence type="ECO:0000313" key="2">
    <source>
        <dbReference type="Proteomes" id="UP001501116"/>
    </source>
</evidence>
<accession>A0ABN2Q4H5</accession>
<sequence length="102" mass="11534">MTRRENSDRRRRAFREPRLSLLVVCGAAATEPAYFEGLKRIRRNPAVTVKIKAKAADPEAVVKYAAGMRDRAEGTHDEVWCVVDEHERNPATGVWALVEKIC</sequence>
<comment type="caution">
    <text evidence="1">The sequence shown here is derived from an EMBL/GenBank/DDBJ whole genome shotgun (WGS) entry which is preliminary data.</text>
</comment>
<organism evidence="1 2">
    <name type="scientific">Amycolatopsis minnesotensis</name>
    <dbReference type="NCBI Taxonomy" id="337894"/>
    <lineage>
        <taxon>Bacteria</taxon>
        <taxon>Bacillati</taxon>
        <taxon>Actinomycetota</taxon>
        <taxon>Actinomycetes</taxon>
        <taxon>Pseudonocardiales</taxon>
        <taxon>Pseudonocardiaceae</taxon>
        <taxon>Amycolatopsis</taxon>
    </lineage>
</organism>
<dbReference type="RefSeq" id="WP_344413667.1">
    <property type="nucleotide sequence ID" value="NZ_BAAANN010000003.1"/>
</dbReference>